<dbReference type="Pfam" id="PF00085">
    <property type="entry name" value="Thioredoxin"/>
    <property type="match status" value="1"/>
</dbReference>
<dbReference type="Pfam" id="PF14561">
    <property type="entry name" value="TPR_20"/>
    <property type="match status" value="1"/>
</dbReference>
<keyword evidence="5" id="KW-1015">Disulfide bond</keyword>
<sequence>MTRPGSRPSPAIAAAMAGAVDLSGLKDRAPAPPSPSVGPPADGSAPVNPTGLAPVVDVTEATFQTEVLDRSNQVLVIVDLWATWCGPCKQLSPVLEKLAHEGGGNWVLAKIDVDANPGIAQAFGVQSVPTVVAIAAGRPLADFAGAQPEPQLRQWIAALQEAVAGKLSGPPSADGEPEPEPEDPRFVAAENALDEGDFAGAEAAYNLILNSEPANQQAQAALRQVRFLARVQDLPADAVAVADAQPDSIDAQFAAADAELYSQQPEAAFDRLVALVKRTFGDDRTTVRTRLLELFELFDSAEPIVVAARRKLASALY</sequence>
<feature type="region of interest" description="Disordered" evidence="7">
    <location>
        <begin position="23"/>
        <end position="51"/>
    </location>
</feature>
<evidence type="ECO:0000256" key="2">
    <source>
        <dbReference type="ARBA" id="ARBA00008987"/>
    </source>
</evidence>
<dbReference type="PANTHER" id="PTHR45663:SF11">
    <property type="entry name" value="GEO12009P1"/>
    <property type="match status" value="1"/>
</dbReference>
<evidence type="ECO:0000313" key="10">
    <source>
        <dbReference type="Proteomes" id="UP000006892"/>
    </source>
</evidence>
<dbReference type="InterPro" id="IPR036249">
    <property type="entry name" value="Thioredoxin-like_sf"/>
</dbReference>
<accession>A0A3S5Y5U1</accession>
<evidence type="ECO:0000256" key="1">
    <source>
        <dbReference type="ARBA" id="ARBA00003318"/>
    </source>
</evidence>
<dbReference type="Gene3D" id="3.40.30.10">
    <property type="entry name" value="Glutaredoxin"/>
    <property type="match status" value="1"/>
</dbReference>
<dbReference type="Proteomes" id="UP001154400">
    <property type="component" value="Chromosome"/>
</dbReference>
<dbReference type="InterPro" id="IPR011990">
    <property type="entry name" value="TPR-like_helical_dom_sf"/>
</dbReference>
<reference evidence="9" key="1">
    <citation type="journal article" date="2010" name="PLoS Genet.">
        <title>The genome of a pathogenic rhodococcus: cooptive virulence underpinned by key gene acquisitions.</title>
        <authorList>
            <person name="Letek M."/>
            <person name="Gonzalez P."/>
            <person name="Macarthur I."/>
            <person name="Rodriguez H."/>
            <person name="Freeman T.C."/>
            <person name="Valero-Rello A."/>
            <person name="Blanco M."/>
            <person name="Buckley T."/>
            <person name="Cherevach I."/>
            <person name="Fahey R."/>
            <person name="Hapeshi A."/>
            <person name="Holdstock J."/>
            <person name="Leadon D."/>
            <person name="Navas J."/>
            <person name="Ocampo A."/>
            <person name="Quail M.A."/>
            <person name="Sanders M."/>
            <person name="Scortti M.M."/>
            <person name="Prescott J.F."/>
            <person name="Fogarty U."/>
            <person name="Meijer W.G."/>
            <person name="Parkhill J."/>
            <person name="Bentley S.D."/>
            <person name="Vazquez-Boland J.A."/>
        </authorList>
    </citation>
    <scope>NUCLEOTIDE SEQUENCE [LARGE SCALE GENOMIC DNA]</scope>
    <source>
        <strain evidence="9 10">103S</strain>
    </source>
</reference>
<comment type="similarity">
    <text evidence="2">Belongs to the thioredoxin family.</text>
</comment>
<dbReference type="InterPro" id="IPR017937">
    <property type="entry name" value="Thioredoxin_CS"/>
</dbReference>
<dbReference type="GO" id="GO:0015035">
    <property type="term" value="F:protein-disulfide reductase activity"/>
    <property type="evidence" value="ECO:0007669"/>
    <property type="project" value="TreeGrafter"/>
</dbReference>
<organism evidence="9">
    <name type="scientific">Rhodococcus hoagii (strain 103S)</name>
    <name type="common">Rhodococcus equi</name>
    <dbReference type="NCBI Taxonomy" id="685727"/>
    <lineage>
        <taxon>Bacteria</taxon>
        <taxon>Bacillati</taxon>
        <taxon>Actinomycetota</taxon>
        <taxon>Actinomycetes</taxon>
        <taxon>Mycobacteriales</taxon>
        <taxon>Nocardiaceae</taxon>
        <taxon>Prescottella</taxon>
    </lineage>
</organism>
<dbReference type="SUPFAM" id="SSF52833">
    <property type="entry name" value="Thioredoxin-like"/>
    <property type="match status" value="1"/>
</dbReference>
<evidence type="ECO:0000313" key="9">
    <source>
        <dbReference type="EMBL" id="CBH47841.1"/>
    </source>
</evidence>
<dbReference type="AlphaFoldDB" id="A0A3S5Y5U1"/>
<dbReference type="GO" id="GO:0006950">
    <property type="term" value="P:response to stress"/>
    <property type="evidence" value="ECO:0007669"/>
    <property type="project" value="UniProtKB-ARBA"/>
</dbReference>
<evidence type="ECO:0000256" key="7">
    <source>
        <dbReference type="SAM" id="MobiDB-lite"/>
    </source>
</evidence>
<protein>
    <submittedName>
        <fullName evidence="9">Secreted thioredoxin</fullName>
    </submittedName>
</protein>
<dbReference type="KEGG" id="req:REQ_17720"/>
<dbReference type="CDD" id="cd02956">
    <property type="entry name" value="ybbN"/>
    <property type="match status" value="1"/>
</dbReference>
<dbReference type="GO" id="GO:0005737">
    <property type="term" value="C:cytoplasm"/>
    <property type="evidence" value="ECO:0007669"/>
    <property type="project" value="TreeGrafter"/>
</dbReference>
<feature type="domain" description="Thioredoxin" evidence="8">
    <location>
        <begin position="25"/>
        <end position="161"/>
    </location>
</feature>
<dbReference type="InterPro" id="IPR013766">
    <property type="entry name" value="Thioredoxin_domain"/>
</dbReference>
<dbReference type="PANTHER" id="PTHR45663">
    <property type="entry name" value="GEO12009P1"/>
    <property type="match status" value="1"/>
</dbReference>
<dbReference type="PRINTS" id="PR00421">
    <property type="entry name" value="THIOREDOXIN"/>
</dbReference>
<proteinExistence type="inferred from homology"/>
<evidence type="ECO:0000256" key="4">
    <source>
        <dbReference type="ARBA" id="ARBA00022982"/>
    </source>
</evidence>
<evidence type="ECO:0000256" key="5">
    <source>
        <dbReference type="ARBA" id="ARBA00023157"/>
    </source>
</evidence>
<gene>
    <name evidence="9" type="ordered locus">REQ_17720</name>
</gene>
<name>A0A3S5Y5U1_RHOH1</name>
<dbReference type="PROSITE" id="PS00194">
    <property type="entry name" value="THIOREDOXIN_1"/>
    <property type="match status" value="1"/>
</dbReference>
<evidence type="ECO:0000256" key="3">
    <source>
        <dbReference type="ARBA" id="ARBA00022448"/>
    </source>
</evidence>
<dbReference type="EMBL" id="FN563149">
    <property type="protein sequence ID" value="CBH47841.1"/>
    <property type="molecule type" value="Genomic_DNA"/>
</dbReference>
<comment type="function">
    <text evidence="1">Participates in various redox reactions through the reversible oxidation of its active center dithiol to a disulfide and catalyzes dithiol-disulfide exchange reactions.</text>
</comment>
<dbReference type="Gene3D" id="1.25.40.10">
    <property type="entry name" value="Tetratricopeptide repeat domain"/>
    <property type="match status" value="1"/>
</dbReference>
<keyword evidence="6" id="KW-0676">Redox-active center</keyword>
<keyword evidence="3" id="KW-0813">Transport</keyword>
<dbReference type="PROSITE" id="PS51352">
    <property type="entry name" value="THIOREDOXIN_2"/>
    <property type="match status" value="1"/>
</dbReference>
<evidence type="ECO:0000256" key="6">
    <source>
        <dbReference type="ARBA" id="ARBA00023284"/>
    </source>
</evidence>
<keyword evidence="4" id="KW-0249">Electron transport</keyword>
<evidence type="ECO:0000259" key="8">
    <source>
        <dbReference type="PROSITE" id="PS51352"/>
    </source>
</evidence>